<proteinExistence type="predicted"/>
<feature type="transmembrane region" description="Helical" evidence="1">
    <location>
        <begin position="131"/>
        <end position="163"/>
    </location>
</feature>
<feature type="transmembrane region" description="Helical" evidence="1">
    <location>
        <begin position="82"/>
        <end position="99"/>
    </location>
</feature>
<feature type="transmembrane region" description="Helical" evidence="1">
    <location>
        <begin position="213"/>
        <end position="233"/>
    </location>
</feature>
<accession>A0ABW3SJE4</accession>
<keyword evidence="1" id="KW-0812">Transmembrane</keyword>
<name>A0ABW3SJE4_9BACT</name>
<organism evidence="2 3">
    <name type="scientific">Pontibacter rugosus</name>
    <dbReference type="NCBI Taxonomy" id="1745966"/>
    <lineage>
        <taxon>Bacteria</taxon>
        <taxon>Pseudomonadati</taxon>
        <taxon>Bacteroidota</taxon>
        <taxon>Cytophagia</taxon>
        <taxon>Cytophagales</taxon>
        <taxon>Hymenobacteraceae</taxon>
        <taxon>Pontibacter</taxon>
    </lineage>
</organism>
<protein>
    <recommendedName>
        <fullName evidence="4">Etoposide-induced protein 2.4 (EI24)</fullName>
    </recommendedName>
</protein>
<evidence type="ECO:0000313" key="3">
    <source>
        <dbReference type="Proteomes" id="UP001597094"/>
    </source>
</evidence>
<evidence type="ECO:0008006" key="4">
    <source>
        <dbReference type="Google" id="ProtNLM"/>
    </source>
</evidence>
<comment type="caution">
    <text evidence="2">The sequence shown here is derived from an EMBL/GenBank/DDBJ whole genome shotgun (WGS) entry which is preliminary data.</text>
</comment>
<feature type="transmembrane region" description="Helical" evidence="1">
    <location>
        <begin position="22"/>
        <end position="39"/>
    </location>
</feature>
<feature type="transmembrane region" description="Helical" evidence="1">
    <location>
        <begin position="253"/>
        <end position="273"/>
    </location>
</feature>
<sequence>MPVLLATAAFLSWWLFQKLQEVSFAMAAVAGAVVVILLLHTSRADKKFMQHLAARHQLVFWAEYSILLLPFHLLLLFSGQGLLILSLEMLLLVVSYLHVSSLPKVKTRAYPFIHHQNFEWKAGMRQNLLPFLLIYTLGIALAPLPYVTLLMLWLLLLIVSTFLQECEPYNLLLLPEKSPHLFLKYKIKLHLLQYIVLTLPLLLLHLALQPTHFILALAAYTMFLLVLMSAVLLKYAHYEPNEKVSSAASLLNALNLASPLLPFLLLFPLVSSIRNYKKAINRLTPFLHDFSS</sequence>
<reference evidence="3" key="1">
    <citation type="journal article" date="2019" name="Int. J. Syst. Evol. Microbiol.">
        <title>The Global Catalogue of Microorganisms (GCM) 10K type strain sequencing project: providing services to taxonomists for standard genome sequencing and annotation.</title>
        <authorList>
            <consortium name="The Broad Institute Genomics Platform"/>
            <consortium name="The Broad Institute Genome Sequencing Center for Infectious Disease"/>
            <person name="Wu L."/>
            <person name="Ma J."/>
        </authorList>
    </citation>
    <scope>NUCLEOTIDE SEQUENCE [LARGE SCALE GENOMIC DNA]</scope>
    <source>
        <strain evidence="3">JCM 31319</strain>
    </source>
</reference>
<keyword evidence="1" id="KW-1133">Transmembrane helix</keyword>
<feature type="transmembrane region" description="Helical" evidence="1">
    <location>
        <begin position="59"/>
        <end position="76"/>
    </location>
</feature>
<feature type="transmembrane region" description="Helical" evidence="1">
    <location>
        <begin position="191"/>
        <end position="208"/>
    </location>
</feature>
<dbReference type="Proteomes" id="UP001597094">
    <property type="component" value="Unassembled WGS sequence"/>
</dbReference>
<keyword evidence="3" id="KW-1185">Reference proteome</keyword>
<gene>
    <name evidence="2" type="ORF">ACFQ2O_01935</name>
</gene>
<evidence type="ECO:0000313" key="2">
    <source>
        <dbReference type="EMBL" id="MFD1184948.1"/>
    </source>
</evidence>
<dbReference type="RefSeq" id="WP_377522478.1">
    <property type="nucleotide sequence ID" value="NZ_JBHTLD010000008.1"/>
</dbReference>
<evidence type="ECO:0000256" key="1">
    <source>
        <dbReference type="SAM" id="Phobius"/>
    </source>
</evidence>
<keyword evidence="1" id="KW-0472">Membrane</keyword>
<dbReference type="EMBL" id="JBHTLD010000008">
    <property type="protein sequence ID" value="MFD1184948.1"/>
    <property type="molecule type" value="Genomic_DNA"/>
</dbReference>